<dbReference type="AlphaFoldDB" id="A0AAV3IFR6"/>
<dbReference type="Proteomes" id="UP000012012">
    <property type="component" value="Unassembled WGS sequence"/>
</dbReference>
<name>A0AAV3IFR6_HELPX</name>
<gene>
    <name evidence="1" type="ORF">HMPREF1401_00553</name>
</gene>
<reference evidence="1 2" key="1">
    <citation type="submission" date="2012-11" db="EMBL/GenBank/DDBJ databases">
        <authorList>
            <person name="Weinstock G."/>
            <person name="Sodergren E."/>
            <person name="Lobos E.A."/>
            <person name="Fulton L."/>
            <person name="Fulton R."/>
            <person name="Courtney L."/>
            <person name="Fronick C."/>
            <person name="O'Laughlin M."/>
            <person name="Godfrey J."/>
            <person name="Wilson R.M."/>
            <person name="Miner T."/>
            <person name="Farmer C."/>
            <person name="Delehaunty K."/>
            <person name="Cordes M."/>
            <person name="Minx P."/>
            <person name="Tomlinson C."/>
            <person name="Chen J."/>
            <person name="Wollam A."/>
            <person name="Pepin K.H."/>
            <person name="Bhonagiri V."/>
            <person name="Zhang X."/>
            <person name="Suruliraj S."/>
            <person name="Antonio M."/>
            <person name="Secka O."/>
            <person name="Thomas J."/>
            <person name="Warren W."/>
            <person name="Mitreva M."/>
            <person name="Mardis E.R."/>
            <person name="Wilson R.K."/>
        </authorList>
    </citation>
    <scope>NUCLEOTIDE SEQUENCE [LARGE SCALE GENOMIC DNA]</scope>
    <source>
        <strain evidence="1 2">GAM120Ai</strain>
    </source>
</reference>
<sequence>MTICFHRSILDCNILDFYNNKPEATNTLLLSKCYFTLTSLDY</sequence>
<proteinExistence type="predicted"/>
<accession>A0AAV3IFR6</accession>
<comment type="caution">
    <text evidence="1">The sequence shown here is derived from an EMBL/GenBank/DDBJ whole genome shotgun (WGS) entry which is preliminary data.</text>
</comment>
<evidence type="ECO:0000313" key="2">
    <source>
        <dbReference type="Proteomes" id="UP000012012"/>
    </source>
</evidence>
<evidence type="ECO:0000313" key="1">
    <source>
        <dbReference type="EMBL" id="EMG96604.1"/>
    </source>
</evidence>
<protein>
    <submittedName>
        <fullName evidence="1">Uncharacterized protein</fullName>
    </submittedName>
</protein>
<organism evidence="1 2">
    <name type="scientific">Helicobacter pylori GAM120Ai</name>
    <dbReference type="NCBI Taxonomy" id="1159029"/>
    <lineage>
        <taxon>Bacteria</taxon>
        <taxon>Pseudomonadati</taxon>
        <taxon>Campylobacterota</taxon>
        <taxon>Epsilonproteobacteria</taxon>
        <taxon>Campylobacterales</taxon>
        <taxon>Helicobacteraceae</taxon>
        <taxon>Helicobacter</taxon>
    </lineage>
</organism>
<dbReference type="EMBL" id="APDF01000017">
    <property type="protein sequence ID" value="EMG96604.1"/>
    <property type="molecule type" value="Genomic_DNA"/>
</dbReference>